<evidence type="ECO:0008006" key="4">
    <source>
        <dbReference type="Google" id="ProtNLM"/>
    </source>
</evidence>
<evidence type="ECO:0000256" key="1">
    <source>
        <dbReference type="SAM" id="SignalP"/>
    </source>
</evidence>
<keyword evidence="1" id="KW-0732">Signal</keyword>
<comment type="caution">
    <text evidence="2">The sequence shown here is derived from an EMBL/GenBank/DDBJ whole genome shotgun (WGS) entry which is preliminary data.</text>
</comment>
<dbReference type="RefSeq" id="WP_189578312.1">
    <property type="nucleotide sequence ID" value="NZ_BMXV01000010.1"/>
</dbReference>
<evidence type="ECO:0000313" key="3">
    <source>
        <dbReference type="Proteomes" id="UP000601597"/>
    </source>
</evidence>
<dbReference type="PROSITE" id="PS51257">
    <property type="entry name" value="PROKAR_LIPOPROTEIN"/>
    <property type="match status" value="1"/>
</dbReference>
<gene>
    <name evidence="2" type="ORF">GCM10007071_35960</name>
</gene>
<reference evidence="3" key="1">
    <citation type="journal article" date="2019" name="Int. J. Syst. Evol. Microbiol.">
        <title>The Global Catalogue of Microorganisms (GCM) 10K type strain sequencing project: providing services to taxonomists for standard genome sequencing and annotation.</title>
        <authorList>
            <consortium name="The Broad Institute Genomics Platform"/>
            <consortium name="The Broad Institute Genome Sequencing Center for Infectious Disease"/>
            <person name="Wu L."/>
            <person name="Ma J."/>
        </authorList>
    </citation>
    <scope>NUCLEOTIDE SEQUENCE [LARGE SCALE GENOMIC DNA]</scope>
    <source>
        <strain evidence="3">KCTC 22280</strain>
    </source>
</reference>
<accession>A0ABQ3BDJ5</accession>
<organism evidence="2 3">
    <name type="scientific">Marinobacter zhanjiangensis</name>
    <dbReference type="NCBI Taxonomy" id="578215"/>
    <lineage>
        <taxon>Bacteria</taxon>
        <taxon>Pseudomonadati</taxon>
        <taxon>Pseudomonadota</taxon>
        <taxon>Gammaproteobacteria</taxon>
        <taxon>Pseudomonadales</taxon>
        <taxon>Marinobacteraceae</taxon>
        <taxon>Marinobacter</taxon>
    </lineage>
</organism>
<name>A0ABQ3BDJ5_9GAMM</name>
<dbReference type="EMBL" id="BMXV01000010">
    <property type="protein sequence ID" value="GGY85425.1"/>
    <property type="molecule type" value="Genomic_DNA"/>
</dbReference>
<feature type="chain" id="PRO_5046183513" description="DUF4249 family protein" evidence="1">
    <location>
        <begin position="20"/>
        <end position="264"/>
    </location>
</feature>
<protein>
    <recommendedName>
        <fullName evidence="4">DUF4249 family protein</fullName>
    </recommendedName>
</protein>
<proteinExistence type="predicted"/>
<feature type="signal peptide" evidence="1">
    <location>
        <begin position="1"/>
        <end position="19"/>
    </location>
</feature>
<dbReference type="Proteomes" id="UP000601597">
    <property type="component" value="Unassembled WGS sequence"/>
</dbReference>
<keyword evidence="3" id="KW-1185">Reference proteome</keyword>
<evidence type="ECO:0000313" key="2">
    <source>
        <dbReference type="EMBL" id="GGY85425.1"/>
    </source>
</evidence>
<sequence>MPNKNLAAVSVVVASALLAAGCATQPSEQLTPLSPKNITIKRPALQNETTVEIGQSIMFWAYGPAETVIQLERPYEFEHDERSLSLIGPNFPAVAMLGNDYIARVNYVSVDGEFTAIKPGELLLSSGPEGCSLLVANTFSLPEAGGANPVDGISSIFSGKRAIFGGTKPAQEHQIPTEVCGIDQSTIADSEDSFRKELVYLGRSGDTIQLSYREFYNNMARPAFSNNIQYDLGDSDVIGFQGARFKVLSATNTFFTYEVMKHLQ</sequence>